<accession>A0A1G5R1E8</accession>
<evidence type="ECO:0000313" key="1">
    <source>
        <dbReference type="EMBL" id="SCZ67620.1"/>
    </source>
</evidence>
<dbReference type="AlphaFoldDB" id="A0A1G5R1E8"/>
<dbReference type="RefSeq" id="WP_155416492.1">
    <property type="nucleotide sequence ID" value="NZ_CAWQXX010000040.1"/>
</dbReference>
<name>A0A1G5R1E8_PHOLU</name>
<organism evidence="1 2">
    <name type="scientific">Photorhabdus luminescens</name>
    <name type="common">Xenorhabdus luminescens</name>
    <dbReference type="NCBI Taxonomy" id="29488"/>
    <lineage>
        <taxon>Bacteria</taxon>
        <taxon>Pseudomonadati</taxon>
        <taxon>Pseudomonadota</taxon>
        <taxon>Gammaproteobacteria</taxon>
        <taxon>Enterobacterales</taxon>
        <taxon>Morganellaceae</taxon>
        <taxon>Photorhabdus</taxon>
    </lineage>
</organism>
<dbReference type="EMBL" id="FMWJ01000012">
    <property type="protein sequence ID" value="SCZ67620.1"/>
    <property type="molecule type" value="Genomic_DNA"/>
</dbReference>
<gene>
    <name evidence="1" type="ORF">SAMN02982990_02784</name>
</gene>
<proteinExistence type="predicted"/>
<dbReference type="GeneID" id="45658862"/>
<sequence length="47" mass="5162">MLEDTNAVMEDSNVATNQMESSVNDLGLEVVEDIPQISVSRSVQPIR</sequence>
<reference evidence="2" key="1">
    <citation type="submission" date="2016-10" db="EMBL/GenBank/DDBJ databases">
        <authorList>
            <person name="Varghese N."/>
            <person name="Submissions S."/>
        </authorList>
    </citation>
    <scope>NUCLEOTIDE SEQUENCE [LARGE SCALE GENOMIC DNA]</scope>
    <source>
        <strain evidence="2">ATCC 29999</strain>
    </source>
</reference>
<evidence type="ECO:0000313" key="2">
    <source>
        <dbReference type="Proteomes" id="UP000183223"/>
    </source>
</evidence>
<dbReference type="Proteomes" id="UP000183223">
    <property type="component" value="Unassembled WGS sequence"/>
</dbReference>
<keyword evidence="2" id="KW-1185">Reference proteome</keyword>
<protein>
    <submittedName>
        <fullName evidence="1">Uncharacterized protein</fullName>
    </submittedName>
</protein>